<evidence type="ECO:0000256" key="2">
    <source>
        <dbReference type="ARBA" id="ARBA00007399"/>
    </source>
</evidence>
<comment type="caution">
    <text evidence="7">The sequence shown here is derived from an EMBL/GenBank/DDBJ whole genome shotgun (WGS) entry which is preliminary data.</text>
</comment>
<evidence type="ECO:0000259" key="6">
    <source>
        <dbReference type="Pfam" id="PF00345"/>
    </source>
</evidence>
<dbReference type="InterPro" id="IPR013783">
    <property type="entry name" value="Ig-like_fold"/>
</dbReference>
<dbReference type="PATRIC" id="fig|69222.5.peg.3882"/>
<dbReference type="InterPro" id="IPR050643">
    <property type="entry name" value="Periplasmic_pilus_chap"/>
</dbReference>
<dbReference type="InterPro" id="IPR016147">
    <property type="entry name" value="Pili_assmbl_chaperone_N"/>
</dbReference>
<dbReference type="InterPro" id="IPR036316">
    <property type="entry name" value="Pili_assmbl_chap_C_dom_sf"/>
</dbReference>
<gene>
    <name evidence="7" type="ORF">BG55_19025</name>
</gene>
<evidence type="ECO:0000313" key="7">
    <source>
        <dbReference type="EMBL" id="EXU74116.1"/>
    </source>
</evidence>
<dbReference type="Proteomes" id="UP000019918">
    <property type="component" value="Unassembled WGS sequence"/>
</dbReference>
<dbReference type="GO" id="GO:0030288">
    <property type="term" value="C:outer membrane-bounded periplasmic space"/>
    <property type="evidence" value="ECO:0007669"/>
    <property type="project" value="InterPro"/>
</dbReference>
<dbReference type="SUPFAM" id="SSF49584">
    <property type="entry name" value="Periplasmic chaperone C-domain"/>
    <property type="match status" value="1"/>
</dbReference>
<dbReference type="OrthoDB" id="8585185at2"/>
<keyword evidence="8" id="KW-1185">Reference proteome</keyword>
<evidence type="ECO:0000256" key="4">
    <source>
        <dbReference type="ARBA" id="ARBA00022764"/>
    </source>
</evidence>
<feature type="domain" description="Pili assembly chaperone N-terminal" evidence="6">
    <location>
        <begin position="31"/>
        <end position="139"/>
    </location>
</feature>
<evidence type="ECO:0000256" key="5">
    <source>
        <dbReference type="ARBA" id="ARBA00023186"/>
    </source>
</evidence>
<dbReference type="EMBL" id="JFHN01000066">
    <property type="protein sequence ID" value="EXU74116.1"/>
    <property type="molecule type" value="Genomic_DNA"/>
</dbReference>
<accession>A0A014LWZ8</accession>
<keyword evidence="3" id="KW-0732">Signal</keyword>
<dbReference type="SUPFAM" id="SSF49354">
    <property type="entry name" value="PapD-like"/>
    <property type="match status" value="1"/>
</dbReference>
<evidence type="ECO:0000256" key="3">
    <source>
        <dbReference type="ARBA" id="ARBA00022729"/>
    </source>
</evidence>
<dbReference type="Gene3D" id="2.60.40.10">
    <property type="entry name" value="Immunoglobulins"/>
    <property type="match status" value="1"/>
</dbReference>
<protein>
    <submittedName>
        <fullName evidence="7">Fimbrial chaperone protein</fullName>
    </submittedName>
</protein>
<dbReference type="GO" id="GO:0071555">
    <property type="term" value="P:cell wall organization"/>
    <property type="evidence" value="ECO:0007669"/>
    <property type="project" value="InterPro"/>
</dbReference>
<reference evidence="7 8" key="1">
    <citation type="submission" date="2014-02" db="EMBL/GenBank/DDBJ databases">
        <title>Draft genome of Erwinia mallotivora strain BT-MARDI, a papaya dieback pathogen.</title>
        <authorList>
            <person name="Redzuan R."/>
            <person name="Abu Bakar N."/>
            <person name="Badrun R."/>
            <person name="Mohd Raih M.F."/>
            <person name="Rozano L."/>
            <person name="Mat Amin N."/>
        </authorList>
    </citation>
    <scope>NUCLEOTIDE SEQUENCE [LARGE SCALE GENOMIC DNA]</scope>
    <source>
        <strain evidence="7 8">BT-MARDI</strain>
    </source>
</reference>
<dbReference type="AlphaFoldDB" id="A0A014LWZ8"/>
<organism evidence="7 8">
    <name type="scientific">Erwinia mallotivora</name>
    <dbReference type="NCBI Taxonomy" id="69222"/>
    <lineage>
        <taxon>Bacteria</taxon>
        <taxon>Pseudomonadati</taxon>
        <taxon>Pseudomonadota</taxon>
        <taxon>Gammaproteobacteria</taxon>
        <taxon>Enterobacterales</taxon>
        <taxon>Erwiniaceae</taxon>
        <taxon>Erwinia</taxon>
    </lineage>
</organism>
<comment type="subcellular location">
    <subcellularLocation>
        <location evidence="1">Periplasm</location>
    </subcellularLocation>
</comment>
<dbReference type="RefSeq" id="WP_034940302.1">
    <property type="nucleotide sequence ID" value="NZ_JFHN01000066.1"/>
</dbReference>
<keyword evidence="4" id="KW-0574">Periplasm</keyword>
<proteinExistence type="inferred from homology"/>
<dbReference type="PANTHER" id="PTHR30251">
    <property type="entry name" value="PILUS ASSEMBLY CHAPERONE"/>
    <property type="match status" value="1"/>
</dbReference>
<evidence type="ECO:0000313" key="8">
    <source>
        <dbReference type="Proteomes" id="UP000019918"/>
    </source>
</evidence>
<sequence length="234" mass="26080">MSTLSVVTRNIVIFIFIASGLINFASAEILPSSSAVLIKSGSQESTIDIKNNGNKSVLLYSKISRLPDDNLAGGTLYTEPQAIVMAPGDTQTIRVIYRTNTPDAVEHIARVIFTGLPPQDEVSEGKVKILVGQDLPVVINVRKDLKQKDVWEQIKYRTETNRLCMYNPTAKVFRFSPNLKTDEKNIQITFRKPYVLPGEELCAETTHSLAHGMHLNITSVSDYNYLLKTNKVIL</sequence>
<evidence type="ECO:0000256" key="1">
    <source>
        <dbReference type="ARBA" id="ARBA00004418"/>
    </source>
</evidence>
<dbReference type="Pfam" id="PF00345">
    <property type="entry name" value="PapD_N"/>
    <property type="match status" value="1"/>
</dbReference>
<dbReference type="STRING" id="69222.BG55_19025"/>
<dbReference type="InterPro" id="IPR008962">
    <property type="entry name" value="PapD-like_sf"/>
</dbReference>
<keyword evidence="5" id="KW-0143">Chaperone</keyword>
<name>A0A014LWZ8_9GAMM</name>
<dbReference type="PANTHER" id="PTHR30251:SF3">
    <property type="entry name" value="FIMBRIAL CHAPARONE PROTEIN"/>
    <property type="match status" value="1"/>
</dbReference>
<comment type="similarity">
    <text evidence="2">Belongs to the periplasmic pilus chaperone family.</text>
</comment>